<feature type="transmembrane region" description="Helical" evidence="7">
    <location>
        <begin position="461"/>
        <end position="494"/>
    </location>
</feature>
<feature type="compositionally biased region" description="Polar residues" evidence="6">
    <location>
        <begin position="157"/>
        <end position="171"/>
    </location>
</feature>
<name>A0A9P6PUJ8_9FUNG</name>
<sequence length="648" mass="70947">MNTTSFTTSQYHENNRDSASSCSHQGSSEQYDENATICAIETFAEHWTEAQAFSVATLAACAITALESSHIDTLPWKYTFLRSLFRQLGIHSRAEQEMLMSLQENGSYQDCNTHVLAEPLLPRMLRTSYEQPSPQDSPEATSPISSSPPSPNRTRRSLQQPCQYGQPSSDHGSPLDPEQGHGQEQGQNSDSESESELDIRTEIINDLLYIGLGFEPSSKRRGGLPIQAMSQDLVGLDLDLPPGYSEKDDLYTISATDSNERYDNLAEPVTQVELPLTQHNEKPQHQLQQLGTPGLPPRLTREPSSISSFSSSSTSTSTSSASRKRRARVQPLEYDARARALIFTMCNYLLLSYESFMMVEKRIAQHLYFYQQELIEAEKVELEQEKQRMEEQQRLERQRQQEQVGSGAGARVGAFFSNLRGNRNSHISSRSTVTNDHGAAMQSQAQSSMQELERKKKTWKYIATGLSIAAGATVIGLTGGLAAPLVAVGAGVLLGSGAAILGSTAGIAVMASLFGLAGGGLAGYKMHRRTKDLKELSFTPIVKDPTLPQIPSLHLAIAVSGYLFNESEVIDAWQGTAEHALEGQDVFHLTFEPAELVTLGNAFKVFVTTEAVRMVSTQVIQQTVFAALASALVLPLGLMRAGDLIDNP</sequence>
<feature type="transmembrane region" description="Helical" evidence="7">
    <location>
        <begin position="500"/>
        <end position="524"/>
    </location>
</feature>
<evidence type="ECO:0000313" key="9">
    <source>
        <dbReference type="Proteomes" id="UP000726737"/>
    </source>
</evidence>
<dbReference type="GO" id="GO:0016020">
    <property type="term" value="C:membrane"/>
    <property type="evidence" value="ECO:0007669"/>
    <property type="project" value="UniProtKB-SubCell"/>
</dbReference>
<keyword evidence="5" id="KW-0175">Coiled coil</keyword>
<dbReference type="Pfam" id="PF05277">
    <property type="entry name" value="DUF726"/>
    <property type="match status" value="1"/>
</dbReference>
<feature type="transmembrane region" description="Helical" evidence="7">
    <location>
        <begin position="623"/>
        <end position="642"/>
    </location>
</feature>
<keyword evidence="9" id="KW-1185">Reference proteome</keyword>
<gene>
    <name evidence="8" type="ORF">BG011_006036</name>
</gene>
<feature type="coiled-coil region" evidence="5">
    <location>
        <begin position="372"/>
        <end position="402"/>
    </location>
</feature>
<evidence type="ECO:0000256" key="1">
    <source>
        <dbReference type="ARBA" id="ARBA00004141"/>
    </source>
</evidence>
<organism evidence="8 9">
    <name type="scientific">Mortierella polycephala</name>
    <dbReference type="NCBI Taxonomy" id="41804"/>
    <lineage>
        <taxon>Eukaryota</taxon>
        <taxon>Fungi</taxon>
        <taxon>Fungi incertae sedis</taxon>
        <taxon>Mucoromycota</taxon>
        <taxon>Mortierellomycotina</taxon>
        <taxon>Mortierellomycetes</taxon>
        <taxon>Mortierellales</taxon>
        <taxon>Mortierellaceae</taxon>
        <taxon>Mortierella</taxon>
    </lineage>
</organism>
<comment type="subcellular location">
    <subcellularLocation>
        <location evidence="1">Membrane</location>
        <topology evidence="1">Multi-pass membrane protein</topology>
    </subcellularLocation>
</comment>
<proteinExistence type="predicted"/>
<feature type="region of interest" description="Disordered" evidence="6">
    <location>
        <begin position="1"/>
        <end position="27"/>
    </location>
</feature>
<feature type="region of interest" description="Disordered" evidence="6">
    <location>
        <begin position="280"/>
        <end position="328"/>
    </location>
</feature>
<keyword evidence="4 7" id="KW-0472">Membrane</keyword>
<evidence type="ECO:0000256" key="5">
    <source>
        <dbReference type="SAM" id="Coils"/>
    </source>
</evidence>
<keyword evidence="2 7" id="KW-0812">Transmembrane</keyword>
<evidence type="ECO:0008006" key="10">
    <source>
        <dbReference type="Google" id="ProtNLM"/>
    </source>
</evidence>
<reference evidence="8" key="1">
    <citation type="journal article" date="2020" name="Fungal Divers.">
        <title>Resolving the Mortierellaceae phylogeny through synthesis of multi-gene phylogenetics and phylogenomics.</title>
        <authorList>
            <person name="Vandepol N."/>
            <person name="Liber J."/>
            <person name="Desiro A."/>
            <person name="Na H."/>
            <person name="Kennedy M."/>
            <person name="Barry K."/>
            <person name="Grigoriev I.V."/>
            <person name="Miller A.N."/>
            <person name="O'Donnell K."/>
            <person name="Stajich J.E."/>
            <person name="Bonito G."/>
        </authorList>
    </citation>
    <scope>NUCLEOTIDE SEQUENCE</scope>
    <source>
        <strain evidence="8">KOD948</strain>
    </source>
</reference>
<dbReference type="Proteomes" id="UP000726737">
    <property type="component" value="Unassembled WGS sequence"/>
</dbReference>
<protein>
    <recommendedName>
        <fullName evidence="10">DUF726-domain-containing protein</fullName>
    </recommendedName>
</protein>
<dbReference type="EMBL" id="JAAAJA010000427">
    <property type="protein sequence ID" value="KAG0253970.1"/>
    <property type="molecule type" value="Genomic_DNA"/>
</dbReference>
<feature type="non-terminal residue" evidence="8">
    <location>
        <position position="1"/>
    </location>
</feature>
<dbReference type="InterPro" id="IPR007941">
    <property type="entry name" value="DUF726"/>
</dbReference>
<evidence type="ECO:0000313" key="8">
    <source>
        <dbReference type="EMBL" id="KAG0253970.1"/>
    </source>
</evidence>
<dbReference type="AlphaFoldDB" id="A0A9P6PUJ8"/>
<dbReference type="OrthoDB" id="277931at2759"/>
<keyword evidence="3 7" id="KW-1133">Transmembrane helix</keyword>
<dbReference type="PANTHER" id="PTHR17920:SF3">
    <property type="entry name" value="TRANSMEMBRANE AND COILED-COIL DOMAIN-CONTAINING PROTEIN 4"/>
    <property type="match status" value="1"/>
</dbReference>
<evidence type="ECO:0000256" key="7">
    <source>
        <dbReference type="SAM" id="Phobius"/>
    </source>
</evidence>
<comment type="caution">
    <text evidence="8">The sequence shown here is derived from an EMBL/GenBank/DDBJ whole genome shotgun (WGS) entry which is preliminary data.</text>
</comment>
<evidence type="ECO:0000256" key="2">
    <source>
        <dbReference type="ARBA" id="ARBA00022692"/>
    </source>
</evidence>
<dbReference type="PANTHER" id="PTHR17920">
    <property type="entry name" value="TRANSMEMBRANE AND COILED-COIL DOMAIN-CONTAINING PROTEIN 4 TMCO4"/>
    <property type="match status" value="1"/>
</dbReference>
<evidence type="ECO:0000256" key="6">
    <source>
        <dbReference type="SAM" id="MobiDB-lite"/>
    </source>
</evidence>
<evidence type="ECO:0000256" key="3">
    <source>
        <dbReference type="ARBA" id="ARBA00022989"/>
    </source>
</evidence>
<evidence type="ECO:0000256" key="4">
    <source>
        <dbReference type="ARBA" id="ARBA00023136"/>
    </source>
</evidence>
<feature type="compositionally biased region" description="Low complexity" evidence="6">
    <location>
        <begin position="304"/>
        <end position="321"/>
    </location>
</feature>
<feature type="compositionally biased region" description="Low complexity" evidence="6">
    <location>
        <begin position="439"/>
        <end position="449"/>
    </location>
</feature>
<accession>A0A9P6PUJ8</accession>
<feature type="region of interest" description="Disordered" evidence="6">
    <location>
        <begin position="128"/>
        <end position="196"/>
    </location>
</feature>
<feature type="region of interest" description="Disordered" evidence="6">
    <location>
        <begin position="428"/>
        <end position="449"/>
    </location>
</feature>